<name>A0A4Y2LYZ3_ARAVE</name>
<accession>A0A4Y2LYZ3</accession>
<evidence type="ECO:0000259" key="1">
    <source>
        <dbReference type="SMART" id="SM00959"/>
    </source>
</evidence>
<dbReference type="SMART" id="SM00959">
    <property type="entry name" value="Rho_N"/>
    <property type="match status" value="2"/>
</dbReference>
<evidence type="ECO:0000313" key="3">
    <source>
        <dbReference type="Proteomes" id="UP000499080"/>
    </source>
</evidence>
<comment type="caution">
    <text evidence="2">The sequence shown here is derived from an EMBL/GenBank/DDBJ whole genome shotgun (WGS) entry which is preliminary data.</text>
</comment>
<dbReference type="EMBL" id="BGPR01279314">
    <property type="protein sequence ID" value="GBN19564.1"/>
    <property type="molecule type" value="Genomic_DNA"/>
</dbReference>
<feature type="domain" description="Rho termination factor-like N-terminal" evidence="1">
    <location>
        <begin position="3"/>
        <end position="44"/>
    </location>
</feature>
<protein>
    <recommendedName>
        <fullName evidence="1">Rho termination factor-like N-terminal domain-containing protein</fullName>
    </recommendedName>
</protein>
<dbReference type="OrthoDB" id="6429176at2759"/>
<dbReference type="Proteomes" id="UP000499080">
    <property type="component" value="Unassembled WGS sequence"/>
</dbReference>
<dbReference type="AlphaFoldDB" id="A0A4Y2LYZ3"/>
<dbReference type="PANTHER" id="PTHR31511:SF12">
    <property type="entry name" value="RHO TERMINATION FACTOR N-TERMINAL DOMAIN-CONTAINING PROTEIN"/>
    <property type="match status" value="1"/>
</dbReference>
<feature type="non-terminal residue" evidence="2">
    <location>
        <position position="320"/>
    </location>
</feature>
<dbReference type="Pfam" id="PF07498">
    <property type="entry name" value="Rho_N"/>
    <property type="match status" value="1"/>
</dbReference>
<evidence type="ECO:0000313" key="2">
    <source>
        <dbReference type="EMBL" id="GBN19564.1"/>
    </source>
</evidence>
<dbReference type="InterPro" id="IPR011112">
    <property type="entry name" value="Rho-like_N"/>
</dbReference>
<sequence>MEDLKSKTVRQLQDYCRQNNIRGYSKLKKVELIALIQYHNGLSTFPFHDDLFSNQKKKRGLKIKCCGKLIKESSINKHLQTKAHQNYKPKKATTCQEDHRDDFSNMQRLHRMTINQLHDFCRTRGITGYSKLRRKADIIAHIESVMFNRHFEFDSDLFSDSRERKLYTPHEVETAFESRLKTYDIQNEHNLMLPKDFLNDVSPLVRGLITKHLKRLHGLKVNFQFLCDYQKGKDGLREEMEKNFKTANEVILQSTDLVAYYRSVIQKLLTEMEEFVARGSGWTLARIKSLEVRINKYNPLRGASYIDLPKRIKAKKAVIN</sequence>
<feature type="domain" description="Rho termination factor-like N-terminal" evidence="1">
    <location>
        <begin position="108"/>
        <end position="150"/>
    </location>
</feature>
<proteinExistence type="predicted"/>
<keyword evidence="3" id="KW-1185">Reference proteome</keyword>
<dbReference type="PANTHER" id="PTHR31511">
    <property type="entry name" value="PROTEIN CBG23764"/>
    <property type="match status" value="1"/>
</dbReference>
<reference evidence="2 3" key="1">
    <citation type="journal article" date="2019" name="Sci. Rep.">
        <title>Orb-weaving spider Araneus ventricosus genome elucidates the spidroin gene catalogue.</title>
        <authorList>
            <person name="Kono N."/>
            <person name="Nakamura H."/>
            <person name="Ohtoshi R."/>
            <person name="Moran D.A.P."/>
            <person name="Shinohara A."/>
            <person name="Yoshida Y."/>
            <person name="Fujiwara M."/>
            <person name="Mori M."/>
            <person name="Tomita M."/>
            <person name="Arakawa K."/>
        </authorList>
    </citation>
    <scope>NUCLEOTIDE SEQUENCE [LARGE SCALE GENOMIC DNA]</scope>
</reference>
<dbReference type="GO" id="GO:0006353">
    <property type="term" value="P:DNA-templated transcription termination"/>
    <property type="evidence" value="ECO:0007669"/>
    <property type="project" value="InterPro"/>
</dbReference>
<organism evidence="2 3">
    <name type="scientific">Araneus ventricosus</name>
    <name type="common">Orbweaver spider</name>
    <name type="synonym">Epeira ventricosa</name>
    <dbReference type="NCBI Taxonomy" id="182803"/>
    <lineage>
        <taxon>Eukaryota</taxon>
        <taxon>Metazoa</taxon>
        <taxon>Ecdysozoa</taxon>
        <taxon>Arthropoda</taxon>
        <taxon>Chelicerata</taxon>
        <taxon>Arachnida</taxon>
        <taxon>Araneae</taxon>
        <taxon>Araneomorphae</taxon>
        <taxon>Entelegynae</taxon>
        <taxon>Araneoidea</taxon>
        <taxon>Araneidae</taxon>
        <taxon>Araneus</taxon>
    </lineage>
</organism>
<gene>
    <name evidence="2" type="ORF">AVEN_125595_1</name>
</gene>